<dbReference type="SUPFAM" id="SSF51905">
    <property type="entry name" value="FAD/NAD(P)-binding domain"/>
    <property type="match status" value="1"/>
</dbReference>
<dbReference type="KEGG" id="kphy:AOZ06_24865"/>
<dbReference type="InterPro" id="IPR050464">
    <property type="entry name" value="Zeta_carotene_desat/Oxidored"/>
</dbReference>
<dbReference type="InterPro" id="IPR002937">
    <property type="entry name" value="Amino_oxidase"/>
</dbReference>
<dbReference type="GO" id="GO:0016491">
    <property type="term" value="F:oxidoreductase activity"/>
    <property type="evidence" value="ECO:0007669"/>
    <property type="project" value="InterPro"/>
</dbReference>
<protein>
    <recommendedName>
        <fullName evidence="1">Amine oxidase domain-containing protein</fullName>
    </recommendedName>
</protein>
<evidence type="ECO:0000259" key="1">
    <source>
        <dbReference type="Pfam" id="PF01593"/>
    </source>
</evidence>
<dbReference type="Proteomes" id="UP000063699">
    <property type="component" value="Chromosome"/>
</dbReference>
<organism evidence="2 3">
    <name type="scientific">Kibdelosporangium phytohabitans</name>
    <dbReference type="NCBI Taxonomy" id="860235"/>
    <lineage>
        <taxon>Bacteria</taxon>
        <taxon>Bacillati</taxon>
        <taxon>Actinomycetota</taxon>
        <taxon>Actinomycetes</taxon>
        <taxon>Pseudonocardiales</taxon>
        <taxon>Pseudonocardiaceae</taxon>
        <taxon>Kibdelosporangium</taxon>
    </lineage>
</organism>
<feature type="domain" description="Amine oxidase" evidence="1">
    <location>
        <begin position="20"/>
        <end position="417"/>
    </location>
</feature>
<reference evidence="2 3" key="1">
    <citation type="submission" date="2015-07" db="EMBL/GenBank/DDBJ databases">
        <title>Genome sequencing of Kibdelosporangium phytohabitans.</title>
        <authorList>
            <person name="Qin S."/>
            <person name="Xing K."/>
        </authorList>
    </citation>
    <scope>NUCLEOTIDE SEQUENCE [LARGE SCALE GENOMIC DNA]</scope>
    <source>
        <strain evidence="2 3">KLBMP1111</strain>
    </source>
</reference>
<dbReference type="STRING" id="860235.AOZ06_24865"/>
<gene>
    <name evidence="2" type="ORF">AOZ06_24865</name>
</gene>
<dbReference type="InterPro" id="IPR036188">
    <property type="entry name" value="FAD/NAD-bd_sf"/>
</dbReference>
<dbReference type="EMBL" id="CP012752">
    <property type="protein sequence ID" value="ALG09704.1"/>
    <property type="molecule type" value="Genomic_DNA"/>
</dbReference>
<accession>A0A0N9HWJ0</accession>
<dbReference type="SUPFAM" id="SSF54373">
    <property type="entry name" value="FAD-linked reductases, C-terminal domain"/>
    <property type="match status" value="1"/>
</dbReference>
<name>A0A0N9HWJ0_9PSEU</name>
<dbReference type="Gene3D" id="3.50.50.60">
    <property type="entry name" value="FAD/NAD(P)-binding domain"/>
    <property type="match status" value="2"/>
</dbReference>
<evidence type="ECO:0000313" key="3">
    <source>
        <dbReference type="Proteomes" id="UP000063699"/>
    </source>
</evidence>
<dbReference type="AlphaFoldDB" id="A0A0N9HWJ0"/>
<dbReference type="PANTHER" id="PTHR42923">
    <property type="entry name" value="PROTOPORPHYRINOGEN OXIDASE"/>
    <property type="match status" value="1"/>
</dbReference>
<keyword evidence="3" id="KW-1185">Reference proteome</keyword>
<proteinExistence type="predicted"/>
<dbReference type="Gene3D" id="3.90.660.10">
    <property type="match status" value="3"/>
</dbReference>
<dbReference type="Pfam" id="PF01593">
    <property type="entry name" value="Amino_oxidase"/>
    <property type="match status" value="1"/>
</dbReference>
<sequence length="560" mass="61791">MLSMGDQEKHDVAIVGGGVSGLYAGWRILADARTRGKPVPRVTIYELGDRIGGRLQTWLPFGPDGGIRAELGGMRFLDNQQLLCTLLAELGFARQDFLPLHGHGPNLRLLLRGRGTALTTTTPTKRYKVSSSARDKQAADVLAEVITEVLGTEENRLVLKALIGKDCPADRREWDAVKAELTWHGRPLWDVGFWNLLSDVRNPETYQYLCDAFGYYSLAGNWNAAEAMEALHLDFTPGLHYLTLAEGMQALPDTIAEHLTRLGGSVEPGTRLAGFDVGADGRPSLKLVTGPSTRTTVADQLILALPRRSLELLAPTAAFDLPGDDGLRRLVQAVTPNPAFKLFLWYADRWWERRGITQGRSVSDLPIRQTYYFAPDGPVRHSAGLLMASYDDARAVDSWHGLCPTERELATGRDELHTAMRNFVQRHQLGGAAHDVPRPPPHLSLATEGMRRHATSQLARLHGVPEDHIPDADVGAFADWTPDPYGGGWNFWNVGVDVRTSMARIKQPLGPGTRVHVVGEAYSGLQGWIEGALTATEVTLQRHFGVRQPDWFPTGYYLGW</sequence>
<evidence type="ECO:0000313" key="2">
    <source>
        <dbReference type="EMBL" id="ALG09704.1"/>
    </source>
</evidence>